<dbReference type="PANTHER" id="PTHR43585">
    <property type="entry name" value="FUMIPYRROLE BIOSYNTHESIS PROTEIN C"/>
    <property type="match status" value="1"/>
</dbReference>
<dbReference type="Pfam" id="PF13535">
    <property type="entry name" value="ATP-grasp_4"/>
    <property type="match status" value="1"/>
</dbReference>
<evidence type="ECO:0000259" key="5">
    <source>
        <dbReference type="PROSITE" id="PS50975"/>
    </source>
</evidence>
<dbReference type="PROSITE" id="PS50975">
    <property type="entry name" value="ATP_GRASP"/>
    <property type="match status" value="1"/>
</dbReference>
<keyword evidence="1" id="KW-0436">Ligase</keyword>
<evidence type="ECO:0000256" key="3">
    <source>
        <dbReference type="ARBA" id="ARBA00022840"/>
    </source>
</evidence>
<dbReference type="AlphaFoldDB" id="A0A1I2TQ96"/>
<dbReference type="InterPro" id="IPR013815">
    <property type="entry name" value="ATP_grasp_subdomain_1"/>
</dbReference>
<keyword evidence="2 4" id="KW-0547">Nucleotide-binding</keyword>
<evidence type="ECO:0000256" key="1">
    <source>
        <dbReference type="ARBA" id="ARBA00022598"/>
    </source>
</evidence>
<dbReference type="GO" id="GO:0005524">
    <property type="term" value="F:ATP binding"/>
    <property type="evidence" value="ECO:0007669"/>
    <property type="project" value="UniProtKB-UniRule"/>
</dbReference>
<keyword evidence="3 4" id="KW-0067">ATP-binding</keyword>
<dbReference type="GO" id="GO:0016874">
    <property type="term" value="F:ligase activity"/>
    <property type="evidence" value="ECO:0007669"/>
    <property type="project" value="UniProtKB-KW"/>
</dbReference>
<dbReference type="OrthoDB" id="1195727at2"/>
<proteinExistence type="predicted"/>
<protein>
    <submittedName>
        <fullName evidence="6">ATP-grasp domain-containing protein</fullName>
    </submittedName>
</protein>
<gene>
    <name evidence="6" type="ORF">SAMN04487988_106120</name>
</gene>
<accession>A0A1I2TQ96</accession>
<dbReference type="PANTHER" id="PTHR43585:SF2">
    <property type="entry name" value="ATP-GRASP ENZYME FSQD"/>
    <property type="match status" value="1"/>
</dbReference>
<dbReference type="Gene3D" id="3.30.1490.20">
    <property type="entry name" value="ATP-grasp fold, A domain"/>
    <property type="match status" value="1"/>
</dbReference>
<evidence type="ECO:0000256" key="2">
    <source>
        <dbReference type="ARBA" id="ARBA00022741"/>
    </source>
</evidence>
<name>A0A1I2TQ96_9BACT</name>
<dbReference type="RefSeq" id="WP_092791197.1">
    <property type="nucleotide sequence ID" value="NZ_FOPC01000006.1"/>
</dbReference>
<dbReference type="InterPro" id="IPR011761">
    <property type="entry name" value="ATP-grasp"/>
</dbReference>
<dbReference type="SUPFAM" id="SSF56059">
    <property type="entry name" value="Glutathione synthetase ATP-binding domain-like"/>
    <property type="match status" value="1"/>
</dbReference>
<evidence type="ECO:0000313" key="6">
    <source>
        <dbReference type="EMBL" id="SFG66339.1"/>
    </source>
</evidence>
<feature type="domain" description="ATP-grasp" evidence="5">
    <location>
        <begin position="121"/>
        <end position="315"/>
    </location>
</feature>
<organism evidence="6 7">
    <name type="scientific">Algoriphagus hitonicola</name>
    <dbReference type="NCBI Taxonomy" id="435880"/>
    <lineage>
        <taxon>Bacteria</taxon>
        <taxon>Pseudomonadati</taxon>
        <taxon>Bacteroidota</taxon>
        <taxon>Cytophagia</taxon>
        <taxon>Cytophagales</taxon>
        <taxon>Cyclobacteriaceae</taxon>
        <taxon>Algoriphagus</taxon>
    </lineage>
</organism>
<dbReference type="STRING" id="435880.SAMN04487988_106120"/>
<evidence type="ECO:0000313" key="7">
    <source>
        <dbReference type="Proteomes" id="UP000199642"/>
    </source>
</evidence>
<dbReference type="Gene3D" id="3.30.470.20">
    <property type="entry name" value="ATP-grasp fold, B domain"/>
    <property type="match status" value="1"/>
</dbReference>
<dbReference type="EMBL" id="FOPC01000006">
    <property type="protein sequence ID" value="SFG66339.1"/>
    <property type="molecule type" value="Genomic_DNA"/>
</dbReference>
<dbReference type="GO" id="GO:0046872">
    <property type="term" value="F:metal ion binding"/>
    <property type="evidence" value="ECO:0007669"/>
    <property type="project" value="InterPro"/>
</dbReference>
<reference evidence="7" key="1">
    <citation type="submission" date="2016-10" db="EMBL/GenBank/DDBJ databases">
        <authorList>
            <person name="Varghese N."/>
            <person name="Submissions S."/>
        </authorList>
    </citation>
    <scope>NUCLEOTIDE SEQUENCE [LARGE SCALE GENOMIC DNA]</scope>
    <source>
        <strain evidence="7">DSM 19315</strain>
    </source>
</reference>
<dbReference type="Gene3D" id="3.40.50.20">
    <property type="match status" value="1"/>
</dbReference>
<sequence>MSESSKTFLCISNYFKGNAFLQALKKQGNRVFLVTSEKLKESPWAFESIDELFFMPGQDLDWDLNILLQGVGGLMKEHKIDSIIALDDYDVEKATFLRENLRIAGMGQSTGRYFRDKLAMRIKAQDAGLKVPAFSPLFNDEDINQFADHISAPWVLKPRSEASAHGIIKVHTKEELWENIHSLGENRLYYLVEQFKPGDVYHADGLILGGKNIFLSVSQYLTTPMEISQGGGIFRSATVAYGSEDEKAIKKMNNDIMKAFGMKSGATHTEFIKCREDGEIYFLETSSRVGGAHLAEMVEAATGVNLWAEWAKIEDAIAKGTEYKAPKSSKNYGGIVLTLSHTQNPDLRSFDDPEIFFRVPLAYHAGLIVQSKDRKRVRHLLDQYAERLSTEFSTSAAAPEVKKFH</sequence>
<evidence type="ECO:0000256" key="4">
    <source>
        <dbReference type="PROSITE-ProRule" id="PRU00409"/>
    </source>
</evidence>
<dbReference type="Proteomes" id="UP000199642">
    <property type="component" value="Unassembled WGS sequence"/>
</dbReference>
<dbReference type="InterPro" id="IPR052032">
    <property type="entry name" value="ATP-dep_AA_Ligase"/>
</dbReference>
<keyword evidence="7" id="KW-1185">Reference proteome</keyword>